<reference evidence="1" key="1">
    <citation type="submission" date="2019-08" db="EMBL/GenBank/DDBJ databases">
        <authorList>
            <person name="Kucharzyk K."/>
            <person name="Murdoch R.W."/>
            <person name="Higgins S."/>
            <person name="Loffler F."/>
        </authorList>
    </citation>
    <scope>NUCLEOTIDE SEQUENCE</scope>
</reference>
<name>A0A644ZJV2_9ZZZZ</name>
<organism evidence="1">
    <name type="scientific">bioreactor metagenome</name>
    <dbReference type="NCBI Taxonomy" id="1076179"/>
    <lineage>
        <taxon>unclassified sequences</taxon>
        <taxon>metagenomes</taxon>
        <taxon>ecological metagenomes</taxon>
    </lineage>
</organism>
<protein>
    <submittedName>
        <fullName evidence="1">Uncharacterized protein</fullName>
    </submittedName>
</protein>
<gene>
    <name evidence="1" type="ORF">SDC9_87806</name>
</gene>
<dbReference type="EMBL" id="VSSQ01009263">
    <property type="protein sequence ID" value="MPM41156.1"/>
    <property type="molecule type" value="Genomic_DNA"/>
</dbReference>
<proteinExistence type="predicted"/>
<accession>A0A644ZJV2</accession>
<dbReference type="AlphaFoldDB" id="A0A644ZJV2"/>
<sequence length="110" mass="12930">MHFNTILYSEFSNGLFDVFQHTFPFLAVQHFFIDIHHHHVGAVIFVEKQFVVKWHGICLLQNTVKAGLSGWSFLKKFDNLEFFSCCILLQVKTIGNRHHFTNTLDFFQIV</sequence>
<comment type="caution">
    <text evidence="1">The sequence shown here is derived from an EMBL/GenBank/DDBJ whole genome shotgun (WGS) entry which is preliminary data.</text>
</comment>
<evidence type="ECO:0000313" key="1">
    <source>
        <dbReference type="EMBL" id="MPM41156.1"/>
    </source>
</evidence>